<feature type="domain" description="SANT" evidence="11">
    <location>
        <begin position="116"/>
        <end position="164"/>
    </location>
</feature>
<evidence type="ECO:0000313" key="13">
    <source>
        <dbReference type="EMBL" id="KAH7523806.1"/>
    </source>
</evidence>
<keyword evidence="5" id="KW-0539">Nucleus</keyword>
<dbReference type="Pfam" id="PF00249">
    <property type="entry name" value="Myb_DNA-binding"/>
    <property type="match status" value="1"/>
</dbReference>
<evidence type="ECO:0000256" key="4">
    <source>
        <dbReference type="ARBA" id="ARBA00023163"/>
    </source>
</evidence>
<dbReference type="PROSITE" id="PS50090">
    <property type="entry name" value="MYB_LIKE"/>
    <property type="match status" value="1"/>
</dbReference>
<dbReference type="InterPro" id="IPR006447">
    <property type="entry name" value="Myb_dom_plants"/>
</dbReference>
<dbReference type="NCBIfam" id="TIGR01557">
    <property type="entry name" value="myb_SHAQKYF"/>
    <property type="match status" value="1"/>
</dbReference>
<evidence type="ECO:0000256" key="5">
    <source>
        <dbReference type="ARBA" id="ARBA00023242"/>
    </source>
</evidence>
<keyword evidence="6" id="KW-0863">Zinc-finger</keyword>
<feature type="domain" description="CCHC-type" evidence="10">
    <location>
        <begin position="3"/>
        <end position="20"/>
    </location>
</feature>
<dbReference type="InterPro" id="IPR009057">
    <property type="entry name" value="Homeodomain-like_sf"/>
</dbReference>
<dbReference type="AlphaFoldDB" id="A0A978V7C1"/>
<dbReference type="InterPro" id="IPR017884">
    <property type="entry name" value="SANT_dom"/>
</dbReference>
<dbReference type="PANTHER" id="PTHR44191">
    <property type="entry name" value="TRANSCRIPTION FACTOR KUA1"/>
    <property type="match status" value="1"/>
</dbReference>
<dbReference type="EMBL" id="JAEACU010000006">
    <property type="protein sequence ID" value="KAH7523806.1"/>
    <property type="molecule type" value="Genomic_DNA"/>
</dbReference>
<dbReference type="InterPro" id="IPR001005">
    <property type="entry name" value="SANT/Myb"/>
</dbReference>
<evidence type="ECO:0000256" key="2">
    <source>
        <dbReference type="ARBA" id="ARBA00023015"/>
    </source>
</evidence>
<dbReference type="PROSITE" id="PS51293">
    <property type="entry name" value="SANT"/>
    <property type="match status" value="1"/>
</dbReference>
<dbReference type="GO" id="GO:0006355">
    <property type="term" value="P:regulation of DNA-templated transcription"/>
    <property type="evidence" value="ECO:0007669"/>
    <property type="project" value="UniProtKB-ARBA"/>
</dbReference>
<keyword evidence="8" id="KW-0812">Transmembrane</keyword>
<evidence type="ECO:0000256" key="6">
    <source>
        <dbReference type="PROSITE-ProRule" id="PRU00047"/>
    </source>
</evidence>
<keyword evidence="8" id="KW-1133">Transmembrane helix</keyword>
<dbReference type="Gene3D" id="1.10.10.60">
    <property type="entry name" value="Homeodomain-like"/>
    <property type="match status" value="1"/>
</dbReference>
<evidence type="ECO:0000313" key="14">
    <source>
        <dbReference type="Proteomes" id="UP000813462"/>
    </source>
</evidence>
<evidence type="ECO:0000256" key="3">
    <source>
        <dbReference type="ARBA" id="ARBA00023125"/>
    </source>
</evidence>
<gene>
    <name evidence="13" type="ORF">FEM48_Zijuj06G0051100</name>
</gene>
<dbReference type="GO" id="GO:0008270">
    <property type="term" value="F:zinc ion binding"/>
    <property type="evidence" value="ECO:0007669"/>
    <property type="project" value="UniProtKB-KW"/>
</dbReference>
<evidence type="ECO:0000259" key="11">
    <source>
        <dbReference type="PROSITE" id="PS51293"/>
    </source>
</evidence>
<dbReference type="InterPro" id="IPR017930">
    <property type="entry name" value="Myb_dom"/>
</dbReference>
<organism evidence="13 14">
    <name type="scientific">Ziziphus jujuba var. spinosa</name>
    <dbReference type="NCBI Taxonomy" id="714518"/>
    <lineage>
        <taxon>Eukaryota</taxon>
        <taxon>Viridiplantae</taxon>
        <taxon>Streptophyta</taxon>
        <taxon>Embryophyta</taxon>
        <taxon>Tracheophyta</taxon>
        <taxon>Spermatophyta</taxon>
        <taxon>Magnoliopsida</taxon>
        <taxon>eudicotyledons</taxon>
        <taxon>Gunneridae</taxon>
        <taxon>Pentapetalae</taxon>
        <taxon>rosids</taxon>
        <taxon>fabids</taxon>
        <taxon>Rosales</taxon>
        <taxon>Rhamnaceae</taxon>
        <taxon>Paliureae</taxon>
        <taxon>Ziziphus</taxon>
    </lineage>
</organism>
<dbReference type="PROSITE" id="PS50158">
    <property type="entry name" value="ZF_CCHC"/>
    <property type="match status" value="1"/>
</dbReference>
<dbReference type="InterPro" id="IPR052245">
    <property type="entry name" value="Plant_Stress_Dev_TF"/>
</dbReference>
<comment type="caution">
    <text evidence="13">The sequence shown here is derived from an EMBL/GenBank/DDBJ whole genome shotgun (WGS) entry which is preliminary data.</text>
</comment>
<dbReference type="GO" id="GO:0005634">
    <property type="term" value="C:nucleus"/>
    <property type="evidence" value="ECO:0007669"/>
    <property type="project" value="UniProtKB-SubCell"/>
</dbReference>
<dbReference type="GO" id="GO:0003677">
    <property type="term" value="F:DNA binding"/>
    <property type="evidence" value="ECO:0007669"/>
    <property type="project" value="UniProtKB-KW"/>
</dbReference>
<evidence type="ECO:0000259" key="12">
    <source>
        <dbReference type="PROSITE" id="PS51294"/>
    </source>
</evidence>
<feature type="domain" description="HTH myb-type" evidence="12">
    <location>
        <begin position="108"/>
        <end position="164"/>
    </location>
</feature>
<feature type="transmembrane region" description="Helical" evidence="8">
    <location>
        <begin position="178"/>
        <end position="198"/>
    </location>
</feature>
<feature type="region of interest" description="Disordered" evidence="7">
    <location>
        <begin position="64"/>
        <end position="94"/>
    </location>
</feature>
<evidence type="ECO:0000256" key="1">
    <source>
        <dbReference type="ARBA" id="ARBA00004123"/>
    </source>
</evidence>
<evidence type="ECO:0000256" key="7">
    <source>
        <dbReference type="SAM" id="MobiDB-lite"/>
    </source>
</evidence>
<keyword evidence="6" id="KW-0479">Metal-binding</keyword>
<dbReference type="Proteomes" id="UP000813462">
    <property type="component" value="Unassembled WGS sequence"/>
</dbReference>
<keyword evidence="3" id="KW-0238">DNA-binding</keyword>
<dbReference type="CDD" id="cd00167">
    <property type="entry name" value="SANT"/>
    <property type="match status" value="1"/>
</dbReference>
<keyword evidence="6" id="KW-0862">Zinc</keyword>
<accession>A0A978V7C1</accession>
<comment type="subcellular location">
    <subcellularLocation>
        <location evidence="1">Nucleus</location>
    </subcellularLocation>
</comment>
<sequence length="373" mass="41384">MGRKCSHCGKMGHNSRTCTSHRRGVINGGLRLFGVQLDLFSSSSSSSSSSSTSLAMKKSFSMDHLSSSSSSSQTPSSSSSNSRNITRDENSDKLSNGYLSDGLIARAQERKKGVPWTEEEHRIFLVGLEKLGKGDWRGISRNFVTTRTPTQVASHAQKYFLRHNSINKRKRRPSLFDVIYIYIYINIPCLYIHTKILLSKILRVQILLQSLNEHKCCVYLYVFCHYFEFLLVHNLFKFSNGQVGRDRLSLQTNNMNHQISTATTESADPFGFSSAKSTISGLLLDSSATKMDTADKIFGNNNAVWPLMSRPNIPMAAHQFDDPFDCMAASSTTQPSLPNAAAPDLELKLAAPMALDEPSKPCSKGLLIRPISV</sequence>
<feature type="domain" description="Myb-like" evidence="9">
    <location>
        <begin position="108"/>
        <end position="160"/>
    </location>
</feature>
<feature type="region of interest" description="Disordered" evidence="7">
    <location>
        <begin position="1"/>
        <end position="21"/>
    </location>
</feature>
<dbReference type="InterPro" id="IPR001878">
    <property type="entry name" value="Znf_CCHC"/>
</dbReference>
<protein>
    <recommendedName>
        <fullName evidence="15">Transcription factor MYB1R1-like</fullName>
    </recommendedName>
</protein>
<dbReference type="GO" id="GO:0009739">
    <property type="term" value="P:response to gibberellin"/>
    <property type="evidence" value="ECO:0007669"/>
    <property type="project" value="TreeGrafter"/>
</dbReference>
<name>A0A978V7C1_ZIZJJ</name>
<dbReference type="GO" id="GO:0009723">
    <property type="term" value="P:response to ethylene"/>
    <property type="evidence" value="ECO:0007669"/>
    <property type="project" value="TreeGrafter"/>
</dbReference>
<evidence type="ECO:0000256" key="8">
    <source>
        <dbReference type="SAM" id="Phobius"/>
    </source>
</evidence>
<keyword evidence="4" id="KW-0804">Transcription</keyword>
<reference evidence="13" key="1">
    <citation type="journal article" date="2021" name="Front. Plant Sci.">
        <title>Chromosome-Scale Genome Assembly for Chinese Sour Jujube and Insights Into Its Genome Evolution and Domestication Signature.</title>
        <authorList>
            <person name="Shen L.-Y."/>
            <person name="Luo H."/>
            <person name="Wang X.-L."/>
            <person name="Wang X.-M."/>
            <person name="Qiu X.-J."/>
            <person name="Liu H."/>
            <person name="Zhou S.-S."/>
            <person name="Jia K.-H."/>
            <person name="Nie S."/>
            <person name="Bao Y.-T."/>
            <person name="Zhang R.-G."/>
            <person name="Yun Q.-Z."/>
            <person name="Chai Y.-H."/>
            <person name="Lu J.-Y."/>
            <person name="Li Y."/>
            <person name="Zhao S.-W."/>
            <person name="Mao J.-F."/>
            <person name="Jia S.-G."/>
            <person name="Mao Y.-M."/>
        </authorList>
    </citation>
    <scope>NUCLEOTIDE SEQUENCE</scope>
    <source>
        <strain evidence="13">AT0</strain>
        <tissue evidence="13">Leaf</tissue>
    </source>
</reference>
<evidence type="ECO:0008006" key="15">
    <source>
        <dbReference type="Google" id="ProtNLM"/>
    </source>
</evidence>
<proteinExistence type="predicted"/>
<feature type="compositionally biased region" description="Low complexity" evidence="7">
    <location>
        <begin position="64"/>
        <end position="82"/>
    </location>
</feature>
<dbReference type="SUPFAM" id="SSF46689">
    <property type="entry name" value="Homeodomain-like"/>
    <property type="match status" value="1"/>
</dbReference>
<evidence type="ECO:0000259" key="10">
    <source>
        <dbReference type="PROSITE" id="PS50158"/>
    </source>
</evidence>
<evidence type="ECO:0000259" key="9">
    <source>
        <dbReference type="PROSITE" id="PS50090"/>
    </source>
</evidence>
<keyword evidence="2" id="KW-0805">Transcription regulation</keyword>
<dbReference type="PROSITE" id="PS51294">
    <property type="entry name" value="HTH_MYB"/>
    <property type="match status" value="1"/>
</dbReference>
<dbReference type="PANTHER" id="PTHR44191:SF62">
    <property type="entry name" value="OS04G0341900 PROTEIN"/>
    <property type="match status" value="1"/>
</dbReference>
<keyword evidence="8" id="KW-0472">Membrane</keyword>
<dbReference type="SMART" id="SM00717">
    <property type="entry name" value="SANT"/>
    <property type="match status" value="1"/>
</dbReference>
<dbReference type="FunFam" id="1.10.10.60:FF:000009">
    <property type="entry name" value="transcription factor MYB1R1"/>
    <property type="match status" value="1"/>
</dbReference>